<gene>
    <name evidence="1" type="ORF">DFH08DRAFT_955715</name>
</gene>
<accession>A0AAD7ABI9</accession>
<protein>
    <submittedName>
        <fullName evidence="1">Uncharacterized protein</fullName>
    </submittedName>
</protein>
<reference evidence="1" key="1">
    <citation type="submission" date="2023-03" db="EMBL/GenBank/DDBJ databases">
        <title>Massive genome expansion in bonnet fungi (Mycena s.s.) driven by repeated elements and novel gene families across ecological guilds.</title>
        <authorList>
            <consortium name="Lawrence Berkeley National Laboratory"/>
            <person name="Harder C.B."/>
            <person name="Miyauchi S."/>
            <person name="Viragh M."/>
            <person name="Kuo A."/>
            <person name="Thoen E."/>
            <person name="Andreopoulos B."/>
            <person name="Lu D."/>
            <person name="Skrede I."/>
            <person name="Drula E."/>
            <person name="Henrissat B."/>
            <person name="Morin E."/>
            <person name="Kohler A."/>
            <person name="Barry K."/>
            <person name="LaButti K."/>
            <person name="Morin E."/>
            <person name="Salamov A."/>
            <person name="Lipzen A."/>
            <person name="Mereny Z."/>
            <person name="Hegedus B."/>
            <person name="Baldrian P."/>
            <person name="Stursova M."/>
            <person name="Weitz H."/>
            <person name="Taylor A."/>
            <person name="Grigoriev I.V."/>
            <person name="Nagy L.G."/>
            <person name="Martin F."/>
            <person name="Kauserud H."/>
        </authorList>
    </citation>
    <scope>NUCLEOTIDE SEQUENCE</scope>
    <source>
        <strain evidence="1">CBHHK002</strain>
    </source>
</reference>
<evidence type="ECO:0000313" key="1">
    <source>
        <dbReference type="EMBL" id="KAJ7354321.1"/>
    </source>
</evidence>
<sequence length="90" mass="10272">MRPFEEAHFFLSDILYGMREPEPPSNPCTVTYRGPFRSNTQKDQLLRDLQLPPQQMRQYGLHSGSPRLKARTQAYGFACQGSHPNGSTCK</sequence>
<evidence type="ECO:0000313" key="2">
    <source>
        <dbReference type="Proteomes" id="UP001218218"/>
    </source>
</evidence>
<dbReference type="EMBL" id="JARIHO010000010">
    <property type="protein sequence ID" value="KAJ7354321.1"/>
    <property type="molecule type" value="Genomic_DNA"/>
</dbReference>
<comment type="caution">
    <text evidence="1">The sequence shown here is derived from an EMBL/GenBank/DDBJ whole genome shotgun (WGS) entry which is preliminary data.</text>
</comment>
<proteinExistence type="predicted"/>
<dbReference type="AlphaFoldDB" id="A0AAD7ABI9"/>
<dbReference type="Proteomes" id="UP001218218">
    <property type="component" value="Unassembled WGS sequence"/>
</dbReference>
<organism evidence="1 2">
    <name type="scientific">Mycena albidolilacea</name>
    <dbReference type="NCBI Taxonomy" id="1033008"/>
    <lineage>
        <taxon>Eukaryota</taxon>
        <taxon>Fungi</taxon>
        <taxon>Dikarya</taxon>
        <taxon>Basidiomycota</taxon>
        <taxon>Agaricomycotina</taxon>
        <taxon>Agaricomycetes</taxon>
        <taxon>Agaricomycetidae</taxon>
        <taxon>Agaricales</taxon>
        <taxon>Marasmiineae</taxon>
        <taxon>Mycenaceae</taxon>
        <taxon>Mycena</taxon>
    </lineage>
</organism>
<keyword evidence="2" id="KW-1185">Reference proteome</keyword>
<name>A0AAD7ABI9_9AGAR</name>